<evidence type="ECO:0000256" key="1">
    <source>
        <dbReference type="SAM" id="Phobius"/>
    </source>
</evidence>
<feature type="transmembrane region" description="Helical" evidence="1">
    <location>
        <begin position="64"/>
        <end position="84"/>
    </location>
</feature>
<feature type="transmembrane region" description="Helical" evidence="1">
    <location>
        <begin position="96"/>
        <end position="118"/>
    </location>
</feature>
<organism evidence="2 3">
    <name type="scientific">Marasmius oreades</name>
    <name type="common">fairy-ring Marasmius</name>
    <dbReference type="NCBI Taxonomy" id="181124"/>
    <lineage>
        <taxon>Eukaryota</taxon>
        <taxon>Fungi</taxon>
        <taxon>Dikarya</taxon>
        <taxon>Basidiomycota</taxon>
        <taxon>Agaricomycotina</taxon>
        <taxon>Agaricomycetes</taxon>
        <taxon>Agaricomycetidae</taxon>
        <taxon>Agaricales</taxon>
        <taxon>Marasmiineae</taxon>
        <taxon>Marasmiaceae</taxon>
        <taxon>Marasmius</taxon>
    </lineage>
</organism>
<keyword evidence="1" id="KW-0472">Membrane</keyword>
<keyword evidence="1" id="KW-1133">Transmembrane helix</keyword>
<dbReference type="GeneID" id="66075635"/>
<protein>
    <submittedName>
        <fullName evidence="2">Uncharacterized protein</fullName>
    </submittedName>
</protein>
<dbReference type="RefSeq" id="XP_043012337.1">
    <property type="nucleotide sequence ID" value="XM_043151244.1"/>
</dbReference>
<proteinExistence type="predicted"/>
<dbReference type="AlphaFoldDB" id="A0A9P7UVE6"/>
<dbReference type="KEGG" id="more:E1B28_006559"/>
<evidence type="ECO:0000313" key="2">
    <source>
        <dbReference type="EMBL" id="KAG7095867.1"/>
    </source>
</evidence>
<dbReference type="Proteomes" id="UP001049176">
    <property type="component" value="Chromosome 3"/>
</dbReference>
<reference evidence="2" key="1">
    <citation type="journal article" date="2021" name="Genome Biol. Evol.">
        <title>The assembled and annotated genome of the fairy-ring fungus Marasmius oreades.</title>
        <authorList>
            <person name="Hiltunen M."/>
            <person name="Ament-Velasquez S.L."/>
            <person name="Johannesson H."/>
        </authorList>
    </citation>
    <scope>NUCLEOTIDE SEQUENCE</scope>
    <source>
        <strain evidence="2">03SP1</strain>
    </source>
</reference>
<name>A0A9P7UVE6_9AGAR</name>
<dbReference type="OrthoDB" id="2640035at2759"/>
<comment type="caution">
    <text evidence="2">The sequence shown here is derived from an EMBL/GenBank/DDBJ whole genome shotgun (WGS) entry which is preliminary data.</text>
</comment>
<accession>A0A9P7UVE6</accession>
<evidence type="ECO:0000313" key="3">
    <source>
        <dbReference type="Proteomes" id="UP001049176"/>
    </source>
</evidence>
<sequence>MLVTGKARPSGRKVLYANRFHVDCTMFMLSYPFFSIGIATLHFAFGLVSAIWSAGDHVAQGGRVIVVILPIFIAVFGVSCSAASAKSRLRKPAIQLSRLLGTVCFFLTCQCYFEGSIIN</sequence>
<dbReference type="EMBL" id="CM032183">
    <property type="protein sequence ID" value="KAG7095867.1"/>
    <property type="molecule type" value="Genomic_DNA"/>
</dbReference>
<keyword evidence="3" id="KW-1185">Reference proteome</keyword>
<feature type="transmembrane region" description="Helical" evidence="1">
    <location>
        <begin position="29"/>
        <end position="52"/>
    </location>
</feature>
<gene>
    <name evidence="2" type="ORF">E1B28_006559</name>
</gene>
<keyword evidence="1" id="KW-0812">Transmembrane</keyword>